<keyword evidence="2" id="KW-1185">Reference proteome</keyword>
<reference evidence="1" key="1">
    <citation type="journal article" date="2022" name="bioRxiv">
        <title>Sequencing and chromosome-scale assembly of the giantPleurodeles waltlgenome.</title>
        <authorList>
            <person name="Brown T."/>
            <person name="Elewa A."/>
            <person name="Iarovenko S."/>
            <person name="Subramanian E."/>
            <person name="Araus A.J."/>
            <person name="Petzold A."/>
            <person name="Susuki M."/>
            <person name="Suzuki K.-i.T."/>
            <person name="Hayashi T."/>
            <person name="Toyoda A."/>
            <person name="Oliveira C."/>
            <person name="Osipova E."/>
            <person name="Leigh N.D."/>
            <person name="Simon A."/>
            <person name="Yun M.H."/>
        </authorList>
    </citation>
    <scope>NUCLEOTIDE SEQUENCE</scope>
    <source>
        <strain evidence="1">20211129_DDA</strain>
        <tissue evidence="1">Liver</tissue>
    </source>
</reference>
<gene>
    <name evidence="1" type="ORF">NDU88_007535</name>
</gene>
<protein>
    <recommendedName>
        <fullName evidence="3">Secreted protein</fullName>
    </recommendedName>
</protein>
<accession>A0AAV7QS69</accession>
<evidence type="ECO:0000313" key="1">
    <source>
        <dbReference type="EMBL" id="KAJ1141200.1"/>
    </source>
</evidence>
<comment type="caution">
    <text evidence="1">The sequence shown here is derived from an EMBL/GenBank/DDBJ whole genome shotgun (WGS) entry which is preliminary data.</text>
</comment>
<dbReference type="Proteomes" id="UP001066276">
    <property type="component" value="Chromosome 6"/>
</dbReference>
<sequence>MSWVWGLLLVRSLKPSDPFQVSESLRARCRATDQDDSLRVDTPLGRCYTARLLSCAHLSALFRGSGGSCRVTPGVRVISPRFSQVFGLSAPGSELSRAGALRLPPSWILEVVGVRHRSPPQPLFFSRQSLHRIYRAGLRSPGPILPIIFGVSKCYYFGRAPFAAPERHAKRAASSAAGHAPL</sequence>
<organism evidence="1 2">
    <name type="scientific">Pleurodeles waltl</name>
    <name type="common">Iberian ribbed newt</name>
    <dbReference type="NCBI Taxonomy" id="8319"/>
    <lineage>
        <taxon>Eukaryota</taxon>
        <taxon>Metazoa</taxon>
        <taxon>Chordata</taxon>
        <taxon>Craniata</taxon>
        <taxon>Vertebrata</taxon>
        <taxon>Euteleostomi</taxon>
        <taxon>Amphibia</taxon>
        <taxon>Batrachia</taxon>
        <taxon>Caudata</taxon>
        <taxon>Salamandroidea</taxon>
        <taxon>Salamandridae</taxon>
        <taxon>Pleurodelinae</taxon>
        <taxon>Pleurodeles</taxon>
    </lineage>
</organism>
<dbReference type="AlphaFoldDB" id="A0AAV7QS69"/>
<name>A0AAV7QS69_PLEWA</name>
<evidence type="ECO:0008006" key="3">
    <source>
        <dbReference type="Google" id="ProtNLM"/>
    </source>
</evidence>
<evidence type="ECO:0000313" key="2">
    <source>
        <dbReference type="Proteomes" id="UP001066276"/>
    </source>
</evidence>
<dbReference type="EMBL" id="JANPWB010000010">
    <property type="protein sequence ID" value="KAJ1141200.1"/>
    <property type="molecule type" value="Genomic_DNA"/>
</dbReference>
<proteinExistence type="predicted"/>